<evidence type="ECO:0000313" key="8">
    <source>
        <dbReference type="EMBL" id="CDJ61622.1"/>
    </source>
</evidence>
<dbReference type="GO" id="GO:0004519">
    <property type="term" value="F:endonuclease activity"/>
    <property type="evidence" value="ECO:0007669"/>
    <property type="project" value="UniProtKB-KW"/>
</dbReference>
<dbReference type="RefSeq" id="XP_013338272.1">
    <property type="nucleotide sequence ID" value="XM_013482818.1"/>
</dbReference>
<protein>
    <submittedName>
        <fullName evidence="8">tRNA-splicing endonuclease positive effector protein, putative</fullName>
    </submittedName>
</protein>
<feature type="region of interest" description="Disordered" evidence="5">
    <location>
        <begin position="643"/>
        <end position="669"/>
    </location>
</feature>
<evidence type="ECO:0000259" key="6">
    <source>
        <dbReference type="Pfam" id="PF13086"/>
    </source>
</evidence>
<dbReference type="InterPro" id="IPR041679">
    <property type="entry name" value="DNA2/NAM7-like_C"/>
</dbReference>
<dbReference type="SUPFAM" id="SSF52540">
    <property type="entry name" value="P-loop containing nucleoside triphosphate hydrolases"/>
    <property type="match status" value="1"/>
</dbReference>
<reference evidence="8" key="1">
    <citation type="submission" date="2013-10" db="EMBL/GenBank/DDBJ databases">
        <title>Genomic analysis of the causative agents of coccidiosis in chickens.</title>
        <authorList>
            <person name="Reid A.J."/>
            <person name="Blake D."/>
            <person name="Billington K."/>
            <person name="Browne H."/>
            <person name="Dunn M."/>
            <person name="Hung S."/>
            <person name="Kawahara F."/>
            <person name="Miranda-Saavedra D."/>
            <person name="Mourier T."/>
            <person name="Nagra H."/>
            <person name="Otto T.D."/>
            <person name="Rawlings N."/>
            <person name="Sanchez A."/>
            <person name="Sanders M."/>
            <person name="Subramaniam C."/>
            <person name="Tay Y."/>
            <person name="Dear P."/>
            <person name="Doerig C."/>
            <person name="Gruber A."/>
            <person name="Parkinson J."/>
            <person name="Shirley M."/>
            <person name="Wan K.L."/>
            <person name="Berriman M."/>
            <person name="Tomley F."/>
            <person name="Pain A."/>
        </authorList>
    </citation>
    <scope>NUCLEOTIDE SEQUENCE [LARGE SCALE GENOMIC DNA]</scope>
    <source>
        <strain evidence="8">Weybridge</strain>
    </source>
</reference>
<reference evidence="8" key="2">
    <citation type="submission" date="2013-10" db="EMBL/GenBank/DDBJ databases">
        <authorList>
            <person name="Aslett M."/>
        </authorList>
    </citation>
    <scope>NUCLEOTIDE SEQUENCE [LARGE SCALE GENOMIC DNA]</scope>
    <source>
        <strain evidence="8">Weybridge</strain>
    </source>
</reference>
<dbReference type="CDD" id="cd18042">
    <property type="entry name" value="DEXXQc_SETX"/>
    <property type="match status" value="1"/>
</dbReference>
<feature type="region of interest" description="Disordered" evidence="5">
    <location>
        <begin position="1170"/>
        <end position="1275"/>
    </location>
</feature>
<feature type="domain" description="DNA2/NAM7 helicase helicase" evidence="6">
    <location>
        <begin position="597"/>
        <end position="798"/>
    </location>
</feature>
<keyword evidence="9" id="KW-1185">Reference proteome</keyword>
<evidence type="ECO:0000313" key="9">
    <source>
        <dbReference type="Proteomes" id="UP000030763"/>
    </source>
</evidence>
<dbReference type="AlphaFoldDB" id="U6MBP3"/>
<dbReference type="InterPro" id="IPR027417">
    <property type="entry name" value="P-loop_NTPase"/>
</dbReference>
<evidence type="ECO:0000259" key="7">
    <source>
        <dbReference type="Pfam" id="PF13087"/>
    </source>
</evidence>
<feature type="region of interest" description="Disordered" evidence="5">
    <location>
        <begin position="1"/>
        <end position="24"/>
    </location>
</feature>
<feature type="region of interest" description="Disordered" evidence="5">
    <location>
        <begin position="162"/>
        <end position="223"/>
    </location>
</feature>
<feature type="compositionally biased region" description="Polar residues" evidence="5">
    <location>
        <begin position="9"/>
        <end position="24"/>
    </location>
</feature>
<dbReference type="GO" id="GO:0004386">
    <property type="term" value="F:helicase activity"/>
    <property type="evidence" value="ECO:0007669"/>
    <property type="project" value="UniProtKB-KW"/>
</dbReference>
<feature type="compositionally biased region" description="Basic and acidic residues" evidence="5">
    <location>
        <begin position="199"/>
        <end position="209"/>
    </location>
</feature>
<keyword evidence="8" id="KW-0540">Nuclease</keyword>
<feature type="compositionally biased region" description="Polar residues" evidence="5">
    <location>
        <begin position="643"/>
        <end position="655"/>
    </location>
</feature>
<dbReference type="InterPro" id="IPR047187">
    <property type="entry name" value="SF1_C_Upf1"/>
</dbReference>
<dbReference type="CDD" id="cd18808">
    <property type="entry name" value="SF1_C_Upf1"/>
    <property type="match status" value="1"/>
</dbReference>
<proteinExistence type="predicted"/>
<feature type="region of interest" description="Disordered" evidence="5">
    <location>
        <begin position="326"/>
        <end position="365"/>
    </location>
</feature>
<dbReference type="InterPro" id="IPR041677">
    <property type="entry name" value="DNA2/NAM7_AAA_11"/>
</dbReference>
<keyword evidence="1" id="KW-0547">Nucleotide-binding</keyword>
<dbReference type="GO" id="GO:0005524">
    <property type="term" value="F:ATP binding"/>
    <property type="evidence" value="ECO:0007669"/>
    <property type="project" value="UniProtKB-KW"/>
</dbReference>
<evidence type="ECO:0000256" key="2">
    <source>
        <dbReference type="ARBA" id="ARBA00022801"/>
    </source>
</evidence>
<feature type="compositionally biased region" description="Basic and acidic residues" evidence="5">
    <location>
        <begin position="333"/>
        <end position="348"/>
    </location>
</feature>
<dbReference type="GO" id="GO:0005694">
    <property type="term" value="C:chromosome"/>
    <property type="evidence" value="ECO:0007669"/>
    <property type="project" value="UniProtKB-ARBA"/>
</dbReference>
<keyword evidence="3" id="KW-0347">Helicase</keyword>
<keyword evidence="8" id="KW-0255">Endonuclease</keyword>
<dbReference type="GeneID" id="25335119"/>
<feature type="domain" description="DNA2/NAM7 helicase helicase" evidence="6">
    <location>
        <begin position="805"/>
        <end position="882"/>
    </location>
</feature>
<feature type="compositionally biased region" description="Polar residues" evidence="5">
    <location>
        <begin position="164"/>
        <end position="180"/>
    </location>
</feature>
<feature type="compositionally biased region" description="Polar residues" evidence="5">
    <location>
        <begin position="569"/>
        <end position="578"/>
    </location>
</feature>
<feature type="compositionally biased region" description="Acidic residues" evidence="5">
    <location>
        <begin position="1180"/>
        <end position="1189"/>
    </location>
</feature>
<dbReference type="VEuPathDB" id="ToxoDB:EMWEY_00011330"/>
<feature type="compositionally biased region" description="Low complexity" evidence="5">
    <location>
        <begin position="1240"/>
        <end position="1266"/>
    </location>
</feature>
<sequence>MRESKKSNSRQSTQNLESAAATETQLCSGKPQTVVGCYRGVEQPLPQQQMGQDHFDPSWARWRSLVAALHVLHRDSCKSMVCLSSESGGHVGALTSVSRGSLRSREICAKEELQRAERLGSAWLQRYRHIEGSSLLPSVDPLNELLLGLDFFADLREEGVRPLSGSSSAEDPILSSTTSNDRNEEIQVDGKDTEDETEGRELGEAKETSEVDPTPLAHTQAAQHQEREYLRAIPTVIPNENVYIGFFLPLFLQEAKQALARAIKLDLGPPEEVVQQSGEPRGAFLSLLLSRSGGTAAVSSSACRYCHGDLVLMYIPASRAADEAEALMAPQKGSEREAQVDSGKKKDTTTNMPPSLEPPADEAEVRLSTRALRPQDTDCHVLAVVSQGQHESISVKVLTPLGSAYNGKGGPGVEEGPDSSAVYNPATGRPYGFLLPRDRCRLLKLVKALNAQFTKWTVQRIMSLTTLYREFQGLMSLPDLQLKDSLFRSPTTGSTSRLQLNKAKLAGPLNNPLLEDNEGAHRNAEEGAATVSPPAGTHASDESSSPSEGQRAQTPLAATTDGASLGPSEIQTEETSQPGERRLVIPEALRTRLESLYNASQLAALEDSLKVEGVTLIQGPPGTGKTSTIVGVVSVILHAQLEGQNESYSHSPTEQRPTEEAGDKSGAAVQVEAGSRSKWRPWLEPDYVAWMDADEFTLEDLDCKMMLQPAAVPTDPPICLTRERHELQPVRILVCAPSNAAIDEIVKRLTADPETGGGIFDGSGQRFSPAVVRVGPNVHPDLLQHSLQYKALQRLRSRGSTNFAALAAAKADVLRDSVIVCATISVCGSNDLTSLADCFDTVVVDEASQAVELATLIPLRLGCRRLILVGDPKQLPATIFSRHAIQLRYDRSLFQRLEGAGQPTNMLSQQYRMHPAISRFASVAFYEGLLRDAPHLPSGLWTPFPSWHRLPILQPIVFFNLDSDHTEEHTSLVNYAEADFVRQLIDFLRRLFVASGNTRWEHRIAVISPYAQQVILLRRTIKAMLGVSEGKSCPIDVNTVDGFQGQEKDFIIFSAVRGIRSDKQEAKNGTVGFLGDMRRLNVAVTRGRVNLWLVGNGCFLRRDKTWARLYAYAKNRQALISISRRSTQHSAILTKWILKYCKTHHRERKLLEEHAPSFLTDLSENLKAMRERRQRKGGREDDEQVDELQTEGPISWEQPVEEPGGEEEGEATGEMTTFHDIADEGCLDEVAVHMRDEALKTAMEAEAAASPPQTSSTSQPATSTQPGLKGEPSAG</sequence>
<evidence type="ECO:0000256" key="5">
    <source>
        <dbReference type="SAM" id="MobiDB-lite"/>
    </source>
</evidence>
<dbReference type="Pfam" id="PF13086">
    <property type="entry name" value="AAA_11"/>
    <property type="match status" value="2"/>
</dbReference>
<dbReference type="EMBL" id="HG722157">
    <property type="protein sequence ID" value="CDJ61622.1"/>
    <property type="molecule type" value="Genomic_DNA"/>
</dbReference>
<dbReference type="GO" id="GO:0016787">
    <property type="term" value="F:hydrolase activity"/>
    <property type="evidence" value="ECO:0007669"/>
    <property type="project" value="UniProtKB-KW"/>
</dbReference>
<dbReference type="InterPro" id="IPR045055">
    <property type="entry name" value="DNA2/NAM7-like"/>
</dbReference>
<dbReference type="PANTHER" id="PTHR10887">
    <property type="entry name" value="DNA2/NAM7 HELICASE FAMILY"/>
    <property type="match status" value="1"/>
</dbReference>
<evidence type="ECO:0000256" key="1">
    <source>
        <dbReference type="ARBA" id="ARBA00022741"/>
    </source>
</evidence>
<keyword evidence="2" id="KW-0378">Hydrolase</keyword>
<feature type="compositionally biased region" description="Basic and acidic residues" evidence="5">
    <location>
        <begin position="181"/>
        <end position="191"/>
    </location>
</feature>
<dbReference type="Proteomes" id="UP000030763">
    <property type="component" value="Unassembled WGS sequence"/>
</dbReference>
<feature type="compositionally biased region" description="Basic and acidic residues" evidence="5">
    <location>
        <begin position="1230"/>
        <end position="1239"/>
    </location>
</feature>
<dbReference type="OrthoDB" id="6513042at2759"/>
<organism evidence="8 9">
    <name type="scientific">Eimeria maxima</name>
    <name type="common">Coccidian parasite</name>
    <dbReference type="NCBI Taxonomy" id="5804"/>
    <lineage>
        <taxon>Eukaryota</taxon>
        <taxon>Sar</taxon>
        <taxon>Alveolata</taxon>
        <taxon>Apicomplexa</taxon>
        <taxon>Conoidasida</taxon>
        <taxon>Coccidia</taxon>
        <taxon>Eucoccidiorida</taxon>
        <taxon>Eimeriorina</taxon>
        <taxon>Eimeriidae</taxon>
        <taxon>Eimeria</taxon>
    </lineage>
</organism>
<gene>
    <name evidence="8" type="ORF">EMWEY_00011330</name>
</gene>
<dbReference type="Pfam" id="PF13087">
    <property type="entry name" value="AAA_12"/>
    <property type="match status" value="1"/>
</dbReference>
<name>U6MBP3_EIMMA</name>
<feature type="region of interest" description="Disordered" evidence="5">
    <location>
        <begin position="523"/>
        <end position="583"/>
    </location>
</feature>
<dbReference type="OMA" id="REFQGLM"/>
<keyword evidence="4" id="KW-0067">ATP-binding</keyword>
<dbReference type="PANTHER" id="PTHR10887:SF495">
    <property type="entry name" value="HELICASE SENATAXIN ISOFORM X1-RELATED"/>
    <property type="match status" value="1"/>
</dbReference>
<accession>U6MBP3</accession>
<feature type="domain" description="DNA2/NAM7 helicase-like C-terminal" evidence="7">
    <location>
        <begin position="889"/>
        <end position="1096"/>
    </location>
</feature>
<dbReference type="Gene3D" id="3.40.50.300">
    <property type="entry name" value="P-loop containing nucleotide triphosphate hydrolases"/>
    <property type="match status" value="2"/>
</dbReference>
<dbReference type="FunFam" id="3.40.50.300:FF:000326">
    <property type="entry name" value="P-loop containing nucleoside triphosphate hydrolase"/>
    <property type="match status" value="1"/>
</dbReference>
<evidence type="ECO:0000256" key="3">
    <source>
        <dbReference type="ARBA" id="ARBA00022806"/>
    </source>
</evidence>
<evidence type="ECO:0000256" key="4">
    <source>
        <dbReference type="ARBA" id="ARBA00022840"/>
    </source>
</evidence>
<feature type="compositionally biased region" description="Polar residues" evidence="5">
    <location>
        <begin position="542"/>
        <end position="557"/>
    </location>
</feature>
<feature type="compositionally biased region" description="Acidic residues" evidence="5">
    <location>
        <begin position="1199"/>
        <end position="1211"/>
    </location>
</feature>